<feature type="chain" id="PRO_5044746714" evidence="1">
    <location>
        <begin position="22"/>
        <end position="148"/>
    </location>
</feature>
<sequence>MKSLFHICIFALLAIAPSIAAFSLGSISSGNPASSMKFGRLHVIVGMGLNNRPAKSQEEDLELTLAIILKHIKSTDGSMVDDVDDSDDGDDSQTDVKVATTSVALGGSAVGEEGNNVQPLLEWAKMSKIKSFGTKIKDKLKIKLGKDE</sequence>
<reference evidence="2 3" key="1">
    <citation type="submission" date="2024-10" db="EMBL/GenBank/DDBJ databases">
        <title>Updated reference genomes for cyclostephanoid diatoms.</title>
        <authorList>
            <person name="Roberts W.R."/>
            <person name="Alverson A.J."/>
        </authorList>
    </citation>
    <scope>NUCLEOTIDE SEQUENCE [LARGE SCALE GENOMIC DNA]</scope>
    <source>
        <strain evidence="2 3">AJA228-03</strain>
    </source>
</reference>
<proteinExistence type="predicted"/>
<evidence type="ECO:0000256" key="1">
    <source>
        <dbReference type="SAM" id="SignalP"/>
    </source>
</evidence>
<dbReference type="AlphaFoldDB" id="A0ABD3RCB0"/>
<accession>A0ABD3RCB0</accession>
<gene>
    <name evidence="2" type="ORF">ACHAXA_004549</name>
</gene>
<keyword evidence="3" id="KW-1185">Reference proteome</keyword>
<keyword evidence="1" id="KW-0732">Signal</keyword>
<organism evidence="2 3">
    <name type="scientific">Cyclostephanos tholiformis</name>
    <dbReference type="NCBI Taxonomy" id="382380"/>
    <lineage>
        <taxon>Eukaryota</taxon>
        <taxon>Sar</taxon>
        <taxon>Stramenopiles</taxon>
        <taxon>Ochrophyta</taxon>
        <taxon>Bacillariophyta</taxon>
        <taxon>Coscinodiscophyceae</taxon>
        <taxon>Thalassiosirophycidae</taxon>
        <taxon>Stephanodiscales</taxon>
        <taxon>Stephanodiscaceae</taxon>
        <taxon>Cyclostephanos</taxon>
    </lineage>
</organism>
<feature type="signal peptide" evidence="1">
    <location>
        <begin position="1"/>
        <end position="21"/>
    </location>
</feature>
<name>A0ABD3RCB0_9STRA</name>
<dbReference type="Proteomes" id="UP001530377">
    <property type="component" value="Unassembled WGS sequence"/>
</dbReference>
<protein>
    <submittedName>
        <fullName evidence="2">Uncharacterized protein</fullName>
    </submittedName>
</protein>
<evidence type="ECO:0000313" key="2">
    <source>
        <dbReference type="EMBL" id="KAL3809046.1"/>
    </source>
</evidence>
<evidence type="ECO:0000313" key="3">
    <source>
        <dbReference type="Proteomes" id="UP001530377"/>
    </source>
</evidence>
<dbReference type="EMBL" id="JALLPB020000447">
    <property type="protein sequence ID" value="KAL3809046.1"/>
    <property type="molecule type" value="Genomic_DNA"/>
</dbReference>
<comment type="caution">
    <text evidence="2">The sequence shown here is derived from an EMBL/GenBank/DDBJ whole genome shotgun (WGS) entry which is preliminary data.</text>
</comment>